<dbReference type="GO" id="GO:0022857">
    <property type="term" value="F:transmembrane transporter activity"/>
    <property type="evidence" value="ECO:0007669"/>
    <property type="project" value="InterPro"/>
</dbReference>
<dbReference type="InterPro" id="IPR011701">
    <property type="entry name" value="MFS"/>
</dbReference>
<dbReference type="KEGG" id="vab:WPS_18740"/>
<dbReference type="AlphaFoldDB" id="A0AAN2CA49"/>
<gene>
    <name evidence="7" type="ORF">WPS_18740</name>
</gene>
<sequence length="259" mass="27370">MQGLVVLAVAFLVRFPGNDDRVPAPVASRVAQSAYDSTPLEMLRSPQFYLLYVMFVMIATGLLFMTAQVAPLSKDYGIAKAPLHVIGFVVMALPFAPIVDNVLNGGSRVIFGGLSDRIGREVTMALAFALEAFGLIGLLFVAHNPWGFVVCAGATFIASGEICSLFPATCTDLYGRKFATVNCGLLYTAKGTAALIVPIASQIRDTTGTWSSVVTVLVAFNIVTALLAVFVLKPMRERRLAAEGQRPAPAGAAAAAAVR</sequence>
<organism evidence="7 8">
    <name type="scientific">Vulcanimicrobium alpinum</name>
    <dbReference type="NCBI Taxonomy" id="3016050"/>
    <lineage>
        <taxon>Bacteria</taxon>
        <taxon>Bacillati</taxon>
        <taxon>Vulcanimicrobiota</taxon>
        <taxon>Vulcanimicrobiia</taxon>
        <taxon>Vulcanimicrobiales</taxon>
        <taxon>Vulcanimicrobiaceae</taxon>
        <taxon>Vulcanimicrobium</taxon>
    </lineage>
</organism>
<evidence type="ECO:0000256" key="3">
    <source>
        <dbReference type="ARBA" id="ARBA00022692"/>
    </source>
</evidence>
<evidence type="ECO:0000256" key="2">
    <source>
        <dbReference type="ARBA" id="ARBA00022448"/>
    </source>
</evidence>
<feature type="transmembrane region" description="Helical" evidence="6">
    <location>
        <begin position="81"/>
        <end position="99"/>
    </location>
</feature>
<dbReference type="Gene3D" id="1.20.1250.20">
    <property type="entry name" value="MFS general substrate transporter like domains"/>
    <property type="match status" value="1"/>
</dbReference>
<keyword evidence="2" id="KW-0813">Transport</keyword>
<proteinExistence type="predicted"/>
<dbReference type="Proteomes" id="UP001317532">
    <property type="component" value="Chromosome"/>
</dbReference>
<dbReference type="SUPFAM" id="SSF103473">
    <property type="entry name" value="MFS general substrate transporter"/>
    <property type="match status" value="1"/>
</dbReference>
<dbReference type="PANTHER" id="PTHR43385:SF1">
    <property type="entry name" value="RIBOFLAVIN TRANSPORTER RIBJ"/>
    <property type="match status" value="1"/>
</dbReference>
<evidence type="ECO:0000256" key="6">
    <source>
        <dbReference type="SAM" id="Phobius"/>
    </source>
</evidence>
<keyword evidence="3 6" id="KW-0812">Transmembrane</keyword>
<evidence type="ECO:0000256" key="5">
    <source>
        <dbReference type="ARBA" id="ARBA00023136"/>
    </source>
</evidence>
<accession>A0AAN2CA49</accession>
<dbReference type="RefSeq" id="WP_405054875.1">
    <property type="nucleotide sequence ID" value="NZ_AP025523.1"/>
</dbReference>
<evidence type="ECO:0000256" key="4">
    <source>
        <dbReference type="ARBA" id="ARBA00022989"/>
    </source>
</evidence>
<feature type="transmembrane region" description="Helical" evidence="6">
    <location>
        <begin position="122"/>
        <end position="141"/>
    </location>
</feature>
<reference evidence="7 8" key="1">
    <citation type="journal article" date="2022" name="ISME Commun">
        <title>Vulcanimicrobium alpinus gen. nov. sp. nov., the first cultivated representative of the candidate phylum 'Eremiobacterota', is a metabolically versatile aerobic anoxygenic phototroph.</title>
        <authorList>
            <person name="Yabe S."/>
            <person name="Muto K."/>
            <person name="Abe K."/>
            <person name="Yokota A."/>
            <person name="Staudigel H."/>
            <person name="Tebo B.M."/>
        </authorList>
    </citation>
    <scope>NUCLEOTIDE SEQUENCE [LARGE SCALE GENOMIC DNA]</scope>
    <source>
        <strain evidence="7 8">WC8-2</strain>
    </source>
</reference>
<keyword evidence="5 6" id="KW-0472">Membrane</keyword>
<feature type="transmembrane region" description="Helical" evidence="6">
    <location>
        <begin position="49"/>
        <end position="69"/>
    </location>
</feature>
<dbReference type="InterPro" id="IPR036259">
    <property type="entry name" value="MFS_trans_sf"/>
</dbReference>
<evidence type="ECO:0000313" key="8">
    <source>
        <dbReference type="Proteomes" id="UP001317532"/>
    </source>
</evidence>
<keyword evidence="8" id="KW-1185">Reference proteome</keyword>
<dbReference type="Pfam" id="PF07690">
    <property type="entry name" value="MFS_1"/>
    <property type="match status" value="1"/>
</dbReference>
<dbReference type="PANTHER" id="PTHR43385">
    <property type="entry name" value="RIBOFLAVIN TRANSPORTER RIBJ"/>
    <property type="match status" value="1"/>
</dbReference>
<protein>
    <recommendedName>
        <fullName evidence="9">Major facilitator superfamily (MFS) profile domain-containing protein</fullName>
    </recommendedName>
</protein>
<feature type="transmembrane region" description="Helical" evidence="6">
    <location>
        <begin position="210"/>
        <end position="232"/>
    </location>
</feature>
<keyword evidence="4 6" id="KW-1133">Transmembrane helix</keyword>
<evidence type="ECO:0000256" key="1">
    <source>
        <dbReference type="ARBA" id="ARBA00004141"/>
    </source>
</evidence>
<comment type="subcellular location">
    <subcellularLocation>
        <location evidence="1">Membrane</location>
        <topology evidence="1">Multi-pass membrane protein</topology>
    </subcellularLocation>
</comment>
<dbReference type="InterPro" id="IPR052983">
    <property type="entry name" value="MFS_Riboflavin_Transporter"/>
</dbReference>
<evidence type="ECO:0008006" key="9">
    <source>
        <dbReference type="Google" id="ProtNLM"/>
    </source>
</evidence>
<dbReference type="GO" id="GO:0016020">
    <property type="term" value="C:membrane"/>
    <property type="evidence" value="ECO:0007669"/>
    <property type="project" value="UniProtKB-SubCell"/>
</dbReference>
<name>A0AAN2CA49_UNVUL</name>
<feature type="transmembrane region" description="Helical" evidence="6">
    <location>
        <begin position="148"/>
        <end position="168"/>
    </location>
</feature>
<dbReference type="EMBL" id="AP025523">
    <property type="protein sequence ID" value="BDE06598.1"/>
    <property type="molecule type" value="Genomic_DNA"/>
</dbReference>
<evidence type="ECO:0000313" key="7">
    <source>
        <dbReference type="EMBL" id="BDE06598.1"/>
    </source>
</evidence>